<name>A0A6A6SIC3_9PLEO</name>
<keyword evidence="1" id="KW-0812">Transmembrane</keyword>
<dbReference type="EMBL" id="MU006776">
    <property type="protein sequence ID" value="KAF2646701.1"/>
    <property type="molecule type" value="Genomic_DNA"/>
</dbReference>
<gene>
    <name evidence="2" type="ORF">P280DRAFT_16879</name>
</gene>
<dbReference type="AlphaFoldDB" id="A0A6A6SIC3"/>
<feature type="transmembrane region" description="Helical" evidence="1">
    <location>
        <begin position="6"/>
        <end position="23"/>
    </location>
</feature>
<sequence length="79" mass="8973">MASTAVGLIVVSLGLYDFHLHMIERIMLPNRRMIQLLLHSVTSLDRVQKLRLGSGTCLPVLFFKNRSVGVKRDKEAKPR</sequence>
<keyword evidence="1" id="KW-1133">Transmembrane helix</keyword>
<reference evidence="2" key="1">
    <citation type="journal article" date="2020" name="Stud. Mycol.">
        <title>101 Dothideomycetes genomes: a test case for predicting lifestyles and emergence of pathogens.</title>
        <authorList>
            <person name="Haridas S."/>
            <person name="Albert R."/>
            <person name="Binder M."/>
            <person name="Bloem J."/>
            <person name="Labutti K."/>
            <person name="Salamov A."/>
            <person name="Andreopoulos B."/>
            <person name="Baker S."/>
            <person name="Barry K."/>
            <person name="Bills G."/>
            <person name="Bluhm B."/>
            <person name="Cannon C."/>
            <person name="Castanera R."/>
            <person name="Culley D."/>
            <person name="Daum C."/>
            <person name="Ezra D."/>
            <person name="Gonzalez J."/>
            <person name="Henrissat B."/>
            <person name="Kuo A."/>
            <person name="Liang C."/>
            <person name="Lipzen A."/>
            <person name="Lutzoni F."/>
            <person name="Magnuson J."/>
            <person name="Mondo S."/>
            <person name="Nolan M."/>
            <person name="Ohm R."/>
            <person name="Pangilinan J."/>
            <person name="Park H.-J."/>
            <person name="Ramirez L."/>
            <person name="Alfaro M."/>
            <person name="Sun H."/>
            <person name="Tritt A."/>
            <person name="Yoshinaga Y."/>
            <person name="Zwiers L.-H."/>
            <person name="Turgeon B."/>
            <person name="Goodwin S."/>
            <person name="Spatafora J."/>
            <person name="Crous P."/>
            <person name="Grigoriev I."/>
        </authorList>
    </citation>
    <scope>NUCLEOTIDE SEQUENCE</scope>
    <source>
        <strain evidence="2">CBS 473.64</strain>
    </source>
</reference>
<dbReference type="Proteomes" id="UP000799753">
    <property type="component" value="Unassembled WGS sequence"/>
</dbReference>
<proteinExistence type="predicted"/>
<keyword evidence="3" id="KW-1185">Reference proteome</keyword>
<accession>A0A6A6SIC3</accession>
<organism evidence="2 3">
    <name type="scientific">Massarina eburnea CBS 473.64</name>
    <dbReference type="NCBI Taxonomy" id="1395130"/>
    <lineage>
        <taxon>Eukaryota</taxon>
        <taxon>Fungi</taxon>
        <taxon>Dikarya</taxon>
        <taxon>Ascomycota</taxon>
        <taxon>Pezizomycotina</taxon>
        <taxon>Dothideomycetes</taxon>
        <taxon>Pleosporomycetidae</taxon>
        <taxon>Pleosporales</taxon>
        <taxon>Massarineae</taxon>
        <taxon>Massarinaceae</taxon>
        <taxon>Massarina</taxon>
    </lineage>
</organism>
<keyword evidence="1" id="KW-0472">Membrane</keyword>
<evidence type="ECO:0000256" key="1">
    <source>
        <dbReference type="SAM" id="Phobius"/>
    </source>
</evidence>
<protein>
    <submittedName>
        <fullName evidence="2">Uncharacterized protein</fullName>
    </submittedName>
</protein>
<evidence type="ECO:0000313" key="2">
    <source>
        <dbReference type="EMBL" id="KAF2646701.1"/>
    </source>
</evidence>
<evidence type="ECO:0000313" key="3">
    <source>
        <dbReference type="Proteomes" id="UP000799753"/>
    </source>
</evidence>